<sequence>MKILHCCLSCFYNENYNYQENFLPRYNKLDGNDVMIIASTETFTNNNSLGFCEPIDHLNEDGIRVVRVPYRIIINKKVSSKLRAYVGVYKLIEEFAPDVILFHGIGAWELKNVVRYVKRHPGTKLYVDTHASYMNSGTNFVSRILLHKLYYKSIIKKALPYVQKILCIGVEEKIFAHDIYGIDDNDLELYTLGGEIIPDDKYNSKRQATRKALNITDSQILFVHSGKFVKGNMDNDLFGGNIEAEEVSKYNCGKQTRELLRAFESVADDSFRLIIAGTFADNLKDEALELISRDSRIEYVGWKSGDELLDILCAADVYLQPGTHSTTLQNAMCLRCAVMARPYSTYRYILSDKAWMVMNEKDIKNALEQIHANHAIVEKKRTDAFNQAKELLDYNVKAARLYV</sequence>
<gene>
    <name evidence="1" type="ORF">BN656_01858</name>
</gene>
<evidence type="ECO:0000313" key="1">
    <source>
        <dbReference type="EMBL" id="CDD57897.1"/>
    </source>
</evidence>
<comment type="caution">
    <text evidence="1">The sequence shown here is derived from an EMBL/GenBank/DDBJ whole genome shotgun (WGS) entry which is preliminary data.</text>
</comment>
<dbReference type="GO" id="GO:0016740">
    <property type="term" value="F:transferase activity"/>
    <property type="evidence" value="ECO:0007669"/>
    <property type="project" value="UniProtKB-KW"/>
</dbReference>
<dbReference type="AlphaFoldDB" id="R7B2X0"/>
<reference evidence="1" key="1">
    <citation type="submission" date="2012-11" db="EMBL/GenBank/DDBJ databases">
        <title>Dependencies among metagenomic species, viruses, plasmids and units of genetic variation.</title>
        <authorList>
            <person name="Nielsen H.B."/>
            <person name="Almeida M."/>
            <person name="Juncker A.S."/>
            <person name="Rasmussen S."/>
            <person name="Li J."/>
            <person name="Sunagawa S."/>
            <person name="Plichta D."/>
            <person name="Gautier L."/>
            <person name="Le Chatelier E."/>
            <person name="Peletier E."/>
            <person name="Bonde I."/>
            <person name="Nielsen T."/>
            <person name="Manichanh C."/>
            <person name="Arumugam M."/>
            <person name="Batto J."/>
            <person name="Santos M.B.Q.D."/>
            <person name="Blom N."/>
            <person name="Borruel N."/>
            <person name="Burgdorf K.S."/>
            <person name="Boumezbeur F."/>
            <person name="Casellas F."/>
            <person name="Dore J."/>
            <person name="Guarner F."/>
            <person name="Hansen T."/>
            <person name="Hildebrand F."/>
            <person name="Kaas R.S."/>
            <person name="Kennedy S."/>
            <person name="Kristiansen K."/>
            <person name="Kultima J.R."/>
            <person name="Leonard P."/>
            <person name="Levenez F."/>
            <person name="Lund O."/>
            <person name="Moumen B."/>
            <person name="Le Paslier D."/>
            <person name="Pons N."/>
            <person name="Pedersen O."/>
            <person name="Prifti E."/>
            <person name="Qin J."/>
            <person name="Raes J."/>
            <person name="Tap J."/>
            <person name="Tims S."/>
            <person name="Ussery D.W."/>
            <person name="Yamada T."/>
            <person name="MetaHit consortium"/>
            <person name="Renault P."/>
            <person name="Sicheritz-Ponten T."/>
            <person name="Bork P."/>
            <person name="Wang J."/>
            <person name="Brunak S."/>
            <person name="Ehrlich S.D."/>
        </authorList>
    </citation>
    <scope>NUCLEOTIDE SEQUENCE [LARGE SCALE GENOMIC DNA]</scope>
</reference>
<organism evidence="1 2">
    <name type="scientific">Bacteroides pectinophilus CAG:437</name>
    <dbReference type="NCBI Taxonomy" id="1263051"/>
    <lineage>
        <taxon>Bacteria</taxon>
        <taxon>Bacillati</taxon>
        <taxon>Bacillota</taxon>
        <taxon>Clostridia</taxon>
        <taxon>Eubacteriales</taxon>
    </lineage>
</organism>
<evidence type="ECO:0000313" key="2">
    <source>
        <dbReference type="Proteomes" id="UP000018141"/>
    </source>
</evidence>
<dbReference type="Gene3D" id="3.40.50.2000">
    <property type="entry name" value="Glycogen Phosphorylase B"/>
    <property type="match status" value="2"/>
</dbReference>
<accession>R7B2X0</accession>
<dbReference type="Proteomes" id="UP000018141">
    <property type="component" value="Unassembled WGS sequence"/>
</dbReference>
<name>R7B2X0_9FIRM</name>
<protein>
    <submittedName>
        <fullName evidence="1">Glycosyltransferase</fullName>
    </submittedName>
</protein>
<proteinExistence type="predicted"/>
<dbReference type="SUPFAM" id="SSF53756">
    <property type="entry name" value="UDP-Glycosyltransferase/glycogen phosphorylase"/>
    <property type="match status" value="1"/>
</dbReference>
<dbReference type="EMBL" id="CBHH010000052">
    <property type="protein sequence ID" value="CDD57897.1"/>
    <property type="molecule type" value="Genomic_DNA"/>
</dbReference>
<keyword evidence="1" id="KW-0808">Transferase</keyword>